<feature type="chain" id="PRO_5010212335" description="Type 9 secretion system plug protein N-terminal domain-containing protein" evidence="1">
    <location>
        <begin position="23"/>
        <end position="418"/>
    </location>
</feature>
<accession>A0A1G4V6C6</accession>
<evidence type="ECO:0000313" key="3">
    <source>
        <dbReference type="EMBL" id="SCX01884.1"/>
    </source>
</evidence>
<gene>
    <name evidence="3" type="ORF">SAMN02927925_00419</name>
</gene>
<dbReference type="AlphaFoldDB" id="A0A1G4V6C6"/>
<evidence type="ECO:0000256" key="1">
    <source>
        <dbReference type="SAM" id="SignalP"/>
    </source>
</evidence>
<evidence type="ECO:0000259" key="2">
    <source>
        <dbReference type="Pfam" id="PF17116"/>
    </source>
</evidence>
<sequence length="418" mass="48758">MLFKKNVIQLFFLLLTTLVASAQVEKEVAPPFNIKTVAFVQNGNVTIPIFRLGDSFQLEFDDLYGNEADYYYTITQYNYDWTPTQLGKAEYLQGMDNQRIMNYQNSFNTLQIYSHYSQSFPNPFNRILLTGNYMVKIFNSDQELVFSRKFIMYSEQVAVPLQIKRSRDLATIDGMQNLDFMIKMGDNLLQNPIQNVKVALFQNGRFDNAIYNIKPQYTIGSDLIYRYNKETQFWAGNEYLYFENKDIRTVSNNVGHVSAGEIYNTHLYMNASRKNSPYTYFPDVNGRFLPNKINAEDNNLEADYSWVYFTLNTNTFMDKKDVYVVGMFNNYSLSPEFKMDYNAEKGLFEKAILMKQGFTNYQYVIADKNGKIDQENAIDGNFYQTENNYFVLVYYKGNNDRYDRVIGKGIATSEGITN</sequence>
<proteinExistence type="predicted"/>
<protein>
    <recommendedName>
        <fullName evidence="2">Type 9 secretion system plug protein N-terminal domain-containing protein</fullName>
    </recommendedName>
</protein>
<dbReference type="InterPro" id="IPR014756">
    <property type="entry name" value="Ig_E-set"/>
</dbReference>
<dbReference type="STRING" id="329186.SAMN02927925_00419"/>
<dbReference type="Pfam" id="PF17116">
    <property type="entry name" value="T9SS_plug_1st"/>
    <property type="match status" value="1"/>
</dbReference>
<dbReference type="Gene3D" id="2.60.40.10">
    <property type="entry name" value="Immunoglobulins"/>
    <property type="match status" value="1"/>
</dbReference>
<dbReference type="Proteomes" id="UP000182124">
    <property type="component" value="Unassembled WGS sequence"/>
</dbReference>
<name>A0A1G4V6C6_9FLAO</name>
<keyword evidence="1" id="KW-0732">Signal</keyword>
<dbReference type="InterPro" id="IPR013783">
    <property type="entry name" value="Ig-like_fold"/>
</dbReference>
<organism evidence="3 4">
    <name type="scientific">Flavobacterium saliperosum</name>
    <dbReference type="NCBI Taxonomy" id="329186"/>
    <lineage>
        <taxon>Bacteria</taxon>
        <taxon>Pseudomonadati</taxon>
        <taxon>Bacteroidota</taxon>
        <taxon>Flavobacteriia</taxon>
        <taxon>Flavobacteriales</taxon>
        <taxon>Flavobacteriaceae</taxon>
        <taxon>Flavobacterium</taxon>
    </lineage>
</organism>
<dbReference type="EMBL" id="FMTY01000001">
    <property type="protein sequence ID" value="SCX01884.1"/>
    <property type="molecule type" value="Genomic_DNA"/>
</dbReference>
<dbReference type="SUPFAM" id="SSF81296">
    <property type="entry name" value="E set domains"/>
    <property type="match status" value="1"/>
</dbReference>
<feature type="domain" description="Type 9 secretion system plug protein N-terminal" evidence="2">
    <location>
        <begin position="34"/>
        <end position="153"/>
    </location>
</feature>
<reference evidence="3 4" key="1">
    <citation type="submission" date="2016-10" db="EMBL/GenBank/DDBJ databases">
        <authorList>
            <person name="de Groot N.N."/>
        </authorList>
    </citation>
    <scope>NUCLEOTIDE SEQUENCE [LARGE SCALE GENOMIC DNA]</scope>
    <source>
        <strain evidence="3 4">CGMCC 1.3801</strain>
    </source>
</reference>
<dbReference type="eggNOG" id="ENOG502Z7QJ">
    <property type="taxonomic scope" value="Bacteria"/>
</dbReference>
<dbReference type="InterPro" id="IPR031345">
    <property type="entry name" value="T9SS_Plug_N"/>
</dbReference>
<feature type="signal peptide" evidence="1">
    <location>
        <begin position="1"/>
        <end position="22"/>
    </location>
</feature>
<dbReference type="RefSeq" id="WP_023575467.1">
    <property type="nucleotide sequence ID" value="NZ_CBCSBQ010000003.1"/>
</dbReference>
<evidence type="ECO:0000313" key="4">
    <source>
        <dbReference type="Proteomes" id="UP000182124"/>
    </source>
</evidence>